<evidence type="ECO:0000313" key="1">
    <source>
        <dbReference type="EMBL" id="KAK8513219.1"/>
    </source>
</evidence>
<protein>
    <submittedName>
        <fullName evidence="1">Uncharacterized protein</fullName>
    </submittedName>
</protein>
<dbReference type="Proteomes" id="UP001472677">
    <property type="component" value="Unassembled WGS sequence"/>
</dbReference>
<proteinExistence type="predicted"/>
<gene>
    <name evidence="1" type="ORF">V6N12_037710</name>
</gene>
<comment type="caution">
    <text evidence="1">The sequence shown here is derived from an EMBL/GenBank/DDBJ whole genome shotgun (WGS) entry which is preliminary data.</text>
</comment>
<keyword evidence="2" id="KW-1185">Reference proteome</keyword>
<accession>A0ABR2C250</accession>
<reference evidence="1 2" key="1">
    <citation type="journal article" date="2024" name="G3 (Bethesda)">
        <title>Genome assembly of Hibiscus sabdariffa L. provides insights into metabolisms of medicinal natural products.</title>
        <authorList>
            <person name="Kim T."/>
        </authorList>
    </citation>
    <scope>NUCLEOTIDE SEQUENCE [LARGE SCALE GENOMIC DNA]</scope>
    <source>
        <strain evidence="1">TK-2024</strain>
        <tissue evidence="1">Old leaves</tissue>
    </source>
</reference>
<organism evidence="1 2">
    <name type="scientific">Hibiscus sabdariffa</name>
    <name type="common">roselle</name>
    <dbReference type="NCBI Taxonomy" id="183260"/>
    <lineage>
        <taxon>Eukaryota</taxon>
        <taxon>Viridiplantae</taxon>
        <taxon>Streptophyta</taxon>
        <taxon>Embryophyta</taxon>
        <taxon>Tracheophyta</taxon>
        <taxon>Spermatophyta</taxon>
        <taxon>Magnoliopsida</taxon>
        <taxon>eudicotyledons</taxon>
        <taxon>Gunneridae</taxon>
        <taxon>Pentapetalae</taxon>
        <taxon>rosids</taxon>
        <taxon>malvids</taxon>
        <taxon>Malvales</taxon>
        <taxon>Malvaceae</taxon>
        <taxon>Malvoideae</taxon>
        <taxon>Hibiscus</taxon>
    </lineage>
</organism>
<name>A0ABR2C250_9ROSI</name>
<evidence type="ECO:0000313" key="2">
    <source>
        <dbReference type="Proteomes" id="UP001472677"/>
    </source>
</evidence>
<sequence>MPRELASAFMTETDQDTTLPSLNLADYNEISSRKANTELMNWRKKARGESNKFELLNNGYGGREMGTCKSEMKISKAWRDPMVFNLDHTIPPEQYYHGKG</sequence>
<dbReference type="EMBL" id="JBBPBM010000070">
    <property type="protein sequence ID" value="KAK8513219.1"/>
    <property type="molecule type" value="Genomic_DNA"/>
</dbReference>